<reference evidence="12" key="1">
    <citation type="journal article" date="2019" name="Int. J. Syst. Evol. Microbiol.">
        <title>The Global Catalogue of Microorganisms (GCM) 10K type strain sequencing project: providing services to taxonomists for standard genome sequencing and annotation.</title>
        <authorList>
            <consortium name="The Broad Institute Genomics Platform"/>
            <consortium name="The Broad Institute Genome Sequencing Center for Infectious Disease"/>
            <person name="Wu L."/>
            <person name="Ma J."/>
        </authorList>
    </citation>
    <scope>NUCLEOTIDE SEQUENCE [LARGE SCALE GENOMIC DNA]</scope>
    <source>
        <strain evidence="12">KCTC 32998</strain>
    </source>
</reference>
<dbReference type="Proteomes" id="UP000646745">
    <property type="component" value="Unassembled WGS sequence"/>
</dbReference>
<dbReference type="RefSeq" id="WP_189444401.1">
    <property type="nucleotide sequence ID" value="NZ_BMZI01000004.1"/>
</dbReference>
<keyword evidence="5 8" id="KW-0460">Magnesium</keyword>
<sequence length="914" mass="104697">MLLHHYRFHPDDTLFDVAAFRDELQHHRQPIALFKQALAALRERLDERFRRGADIRDLVYGRAWCLDRLLEVAWERFDWPDDGVALLAVGGYGRGELHPHSDIDLLLLLGHDDDTPYREPLTGFITFLWDIGLEIGQSVRSLNDCEREARGDVTIITNLLETRTLAGPERLREAMRERLSTAHMWSSPAFFEAKWQEQITRHHKHNNSEYHLEPNIKSAPGGLRDIQMIGWVAKRHFGPLRYEDVVAQGFMNDAELRILSQGQAFLWQVRYALHMLTERAEDRLLFDHQRTLAKLFGYADTRERLAVEQFMKTYYRHVTALAGLNDMLLQHFDEVILRAGEALEVKPINPRFEIKGGYIQLRQPNVFVRRPGALLELFLLMAQHPEIDGVRADTIRQIRDHRHLIDDAFRDDLRHQSLFMELLRSGGDVPTQLTRMNRYGVLGKYLPEFGEAVGLMQHDLFHIYTVDAHTLRLMSFLQRFREARDGDEYAVAIEVIQKLPKLELLWIAGLYHDIGKGRGGDHSELGAVDAAEFCRRHALASWDTRLVAWLVEHHLLMSKTAQKRDLSDPDVIHAFARTVRDEVHLDYLYVLTVADISATNPSLWNGWRASLMRQLYTETRRVLRRGLDNTVDRKGWVDETRVEALGLLRAIGADAVRVEQRWQTFGEDYFLQYTPSEIAWQTQGILAHEAPVHDNSSQHEQALPDQPSAAPVAAELPLVLVSGPSDDMTEGGTKIFIHARSVDDLFAATAAAIEQLGLSIHDARIATSSDDWTLNTFILLDDDGEAIREPSRLEAIRRHLVEELDDPDDYPQIVSRHTPRQLKHFKVPIEVIIEQDPANARTSLELVAPDRPGLLARVGRIFMEQNISLSAAKIATLGERVEDVFFITDKQGRPLTDPEAQSRLRARLCEALDV</sequence>
<dbReference type="CDD" id="cd04899">
    <property type="entry name" value="ACT_ACR-UUR-like_2"/>
    <property type="match status" value="1"/>
</dbReference>
<dbReference type="NCBIfam" id="TIGR01693">
    <property type="entry name" value="UTase_glnD"/>
    <property type="match status" value="1"/>
</dbReference>
<dbReference type="PIRSF" id="PIRSF006288">
    <property type="entry name" value="PII_uridyltransf"/>
    <property type="match status" value="1"/>
</dbReference>
<evidence type="ECO:0000259" key="10">
    <source>
        <dbReference type="PROSITE" id="PS51831"/>
    </source>
</evidence>
<feature type="domain" description="HD" evidence="10">
    <location>
        <begin position="466"/>
        <end position="588"/>
    </location>
</feature>
<dbReference type="InterPro" id="IPR045865">
    <property type="entry name" value="ACT-like_dom_sf"/>
</dbReference>
<gene>
    <name evidence="8 11" type="primary">glnD</name>
    <name evidence="11" type="ORF">GCM10009038_18460</name>
</gene>
<evidence type="ECO:0000256" key="4">
    <source>
        <dbReference type="ARBA" id="ARBA00022801"/>
    </source>
</evidence>
<comment type="domain">
    <text evidence="8">Has four distinct domains: an N-terminal nucleotidyltransferase (NT) domain responsible for UTase activity, a central HD domain that encodes UR activity, and two C-terminal ACT domains that seem to have a role in glutamine sensing.</text>
</comment>
<dbReference type="CDD" id="cd00077">
    <property type="entry name" value="HDc"/>
    <property type="match status" value="1"/>
</dbReference>
<evidence type="ECO:0000256" key="3">
    <source>
        <dbReference type="ARBA" id="ARBA00022737"/>
    </source>
</evidence>
<dbReference type="CDD" id="cd05401">
    <property type="entry name" value="NT_GlnE_GlnD_like"/>
    <property type="match status" value="1"/>
</dbReference>
<organism evidence="11 12">
    <name type="scientific">Salinicola rhizosphaerae</name>
    <dbReference type="NCBI Taxonomy" id="1443141"/>
    <lineage>
        <taxon>Bacteria</taxon>
        <taxon>Pseudomonadati</taxon>
        <taxon>Pseudomonadota</taxon>
        <taxon>Gammaproteobacteria</taxon>
        <taxon>Oceanospirillales</taxon>
        <taxon>Halomonadaceae</taxon>
        <taxon>Salinicola</taxon>
    </lineage>
</organism>
<dbReference type="SUPFAM" id="SSF81301">
    <property type="entry name" value="Nucleotidyltransferase"/>
    <property type="match status" value="1"/>
</dbReference>
<protein>
    <recommendedName>
        <fullName evidence="8">Bifunctional uridylyltransferase/uridylyl-removing enzyme</fullName>
        <shortName evidence="8">UTase/UR</shortName>
    </recommendedName>
    <alternativeName>
        <fullName evidence="8">Bifunctional [protein-PII] modification enzyme</fullName>
    </alternativeName>
    <alternativeName>
        <fullName evidence="8">Bifunctional nitrogen sensor protein</fullName>
    </alternativeName>
    <domain>
        <recommendedName>
            <fullName evidence="8">[Protein-PII] uridylyltransferase</fullName>
            <shortName evidence="8">PII uridylyltransferase</shortName>
            <shortName evidence="8">UTase</shortName>
            <ecNumber evidence="8">2.7.7.59</ecNumber>
        </recommendedName>
    </domain>
    <domain>
        <recommendedName>
            <fullName evidence="8">[Protein-PII]-UMP uridylyl-removing enzyme</fullName>
            <shortName evidence="8">UR</shortName>
            <ecNumber evidence="8">3.1.4.-</ecNumber>
        </recommendedName>
    </domain>
</protein>
<dbReference type="SUPFAM" id="SSF81593">
    <property type="entry name" value="Nucleotidyltransferase substrate binding subunit/domain"/>
    <property type="match status" value="1"/>
</dbReference>
<feature type="domain" description="ACT" evidence="9">
    <location>
        <begin position="843"/>
        <end position="914"/>
    </location>
</feature>
<dbReference type="Pfam" id="PF08335">
    <property type="entry name" value="GlnD_UR_UTase"/>
    <property type="match status" value="1"/>
</dbReference>
<dbReference type="Gene3D" id="1.10.3090.10">
    <property type="entry name" value="cca-adding enzyme, domain 2"/>
    <property type="match status" value="1"/>
</dbReference>
<accession>A0ABQ3E5A8</accession>
<comment type="similarity">
    <text evidence="8">Belongs to the GlnD family.</text>
</comment>
<keyword evidence="1 8" id="KW-0808">Transferase</keyword>
<evidence type="ECO:0000256" key="5">
    <source>
        <dbReference type="ARBA" id="ARBA00022842"/>
    </source>
</evidence>
<dbReference type="InterPro" id="IPR010043">
    <property type="entry name" value="UTase/UR"/>
</dbReference>
<name>A0ABQ3E5A8_9GAMM</name>
<comment type="caution">
    <text evidence="11">The sequence shown here is derived from an EMBL/GenBank/DDBJ whole genome shotgun (WGS) entry which is preliminary data.</text>
</comment>
<dbReference type="InterPro" id="IPR006674">
    <property type="entry name" value="HD_domain"/>
</dbReference>
<comment type="function">
    <text evidence="8">Modifies, by uridylylation and deuridylylation, the PII regulatory proteins (GlnB and homologs), in response to the nitrogen status of the cell that GlnD senses through the glutamine level. Under low glutamine levels, catalyzes the conversion of the PII proteins and UTP to PII-UMP and PPi, while under higher glutamine levels, GlnD hydrolyzes PII-UMP to PII and UMP (deuridylylation). Thus, controls uridylylation state and activity of the PII proteins, and plays an important role in the regulation of nitrogen metabolism.</text>
</comment>
<dbReference type="GO" id="GO:0016779">
    <property type="term" value="F:nucleotidyltransferase activity"/>
    <property type="evidence" value="ECO:0007669"/>
    <property type="project" value="UniProtKB-KW"/>
</dbReference>
<keyword evidence="6 8" id="KW-0511">Multifunctional enzyme</keyword>
<dbReference type="InterPro" id="IPR043519">
    <property type="entry name" value="NT_sf"/>
</dbReference>
<evidence type="ECO:0000256" key="1">
    <source>
        <dbReference type="ARBA" id="ARBA00022679"/>
    </source>
</evidence>
<keyword evidence="4 8" id="KW-0378">Hydrolase</keyword>
<comment type="cofactor">
    <cofactor evidence="8">
        <name>Mg(2+)</name>
        <dbReference type="ChEBI" id="CHEBI:18420"/>
    </cofactor>
</comment>
<evidence type="ECO:0000256" key="2">
    <source>
        <dbReference type="ARBA" id="ARBA00022695"/>
    </source>
</evidence>
<dbReference type="PANTHER" id="PTHR47320">
    <property type="entry name" value="BIFUNCTIONAL URIDYLYLTRANSFERASE/URIDYLYL-REMOVING ENZYME"/>
    <property type="match status" value="1"/>
</dbReference>
<dbReference type="CDD" id="cd04900">
    <property type="entry name" value="ACT_UUR-like_1"/>
    <property type="match status" value="1"/>
</dbReference>
<comment type="catalytic activity">
    <reaction evidence="8">
        <text>[protein-PII]-L-tyrosine + UTP = [protein-PII]-uridylyl-L-tyrosine + diphosphate</text>
        <dbReference type="Rhea" id="RHEA:13673"/>
        <dbReference type="Rhea" id="RHEA-COMP:12147"/>
        <dbReference type="Rhea" id="RHEA-COMP:12148"/>
        <dbReference type="ChEBI" id="CHEBI:33019"/>
        <dbReference type="ChEBI" id="CHEBI:46398"/>
        <dbReference type="ChEBI" id="CHEBI:46858"/>
        <dbReference type="ChEBI" id="CHEBI:90602"/>
        <dbReference type="EC" id="2.7.7.59"/>
    </reaction>
</comment>
<keyword evidence="12" id="KW-1185">Reference proteome</keyword>
<feature type="domain" description="ACT" evidence="9">
    <location>
        <begin position="734"/>
        <end position="816"/>
    </location>
</feature>
<dbReference type="EC" id="2.7.7.59" evidence="8"/>
<dbReference type="PROSITE" id="PS51671">
    <property type="entry name" value="ACT"/>
    <property type="match status" value="2"/>
</dbReference>
<dbReference type="InterPro" id="IPR013546">
    <property type="entry name" value="PII_UdlTrfase/GS_AdlTrfase"/>
</dbReference>
<dbReference type="InterPro" id="IPR002934">
    <property type="entry name" value="Polymerase_NTP_transf_dom"/>
</dbReference>
<keyword evidence="2 8" id="KW-0548">Nucleotidyltransferase</keyword>
<keyword evidence="3" id="KW-0677">Repeat</keyword>
<dbReference type="NCBIfam" id="NF001366">
    <property type="entry name" value="PRK00275.1"/>
    <property type="match status" value="1"/>
</dbReference>
<evidence type="ECO:0000313" key="11">
    <source>
        <dbReference type="EMBL" id="GHB20054.1"/>
    </source>
</evidence>
<dbReference type="HAMAP" id="MF_00277">
    <property type="entry name" value="PII_uridylyl_transf"/>
    <property type="match status" value="1"/>
</dbReference>
<dbReference type="SUPFAM" id="SSF109604">
    <property type="entry name" value="HD-domain/PDEase-like"/>
    <property type="match status" value="1"/>
</dbReference>
<proteinExistence type="inferred from homology"/>
<comment type="activity regulation">
    <text evidence="8">Uridylyltransferase (UTase) activity is inhibited by glutamine, while glutamine activates uridylyl-removing (UR) activity.</text>
</comment>
<dbReference type="PANTHER" id="PTHR47320:SF1">
    <property type="entry name" value="BIFUNCTIONAL URIDYLYLTRANSFERASE_URIDYLYL-REMOVING ENZYME"/>
    <property type="match status" value="1"/>
</dbReference>
<comment type="catalytic activity">
    <reaction evidence="8">
        <text>[protein-PII]-uridylyl-L-tyrosine + H2O = [protein-PII]-L-tyrosine + UMP + H(+)</text>
        <dbReference type="Rhea" id="RHEA:48600"/>
        <dbReference type="Rhea" id="RHEA-COMP:12147"/>
        <dbReference type="Rhea" id="RHEA-COMP:12148"/>
        <dbReference type="ChEBI" id="CHEBI:15377"/>
        <dbReference type="ChEBI" id="CHEBI:15378"/>
        <dbReference type="ChEBI" id="CHEBI:46858"/>
        <dbReference type="ChEBI" id="CHEBI:57865"/>
        <dbReference type="ChEBI" id="CHEBI:90602"/>
    </reaction>
</comment>
<dbReference type="Pfam" id="PF01966">
    <property type="entry name" value="HD"/>
    <property type="match status" value="1"/>
</dbReference>
<dbReference type="Pfam" id="PF01909">
    <property type="entry name" value="NTP_transf_2"/>
    <property type="match status" value="1"/>
</dbReference>
<dbReference type="InterPro" id="IPR002912">
    <property type="entry name" value="ACT_dom"/>
</dbReference>
<feature type="region of interest" description="Uridylyltransferase" evidence="8">
    <location>
        <begin position="1"/>
        <end position="347"/>
    </location>
</feature>
<dbReference type="PROSITE" id="PS51831">
    <property type="entry name" value="HD"/>
    <property type="match status" value="1"/>
</dbReference>
<evidence type="ECO:0000313" key="12">
    <source>
        <dbReference type="Proteomes" id="UP000646745"/>
    </source>
</evidence>
<dbReference type="SUPFAM" id="SSF55021">
    <property type="entry name" value="ACT-like"/>
    <property type="match status" value="1"/>
</dbReference>
<comment type="caution">
    <text evidence="8">Lacks conserved residue(s) required for the propagation of feature annotation.</text>
</comment>
<dbReference type="Pfam" id="PF01842">
    <property type="entry name" value="ACT"/>
    <property type="match status" value="1"/>
</dbReference>
<dbReference type="InterPro" id="IPR003607">
    <property type="entry name" value="HD/PDEase_dom"/>
</dbReference>
<evidence type="ECO:0000256" key="6">
    <source>
        <dbReference type="ARBA" id="ARBA00023268"/>
    </source>
</evidence>
<evidence type="ECO:0000259" key="9">
    <source>
        <dbReference type="PROSITE" id="PS51671"/>
    </source>
</evidence>
<dbReference type="SMART" id="SM00471">
    <property type="entry name" value="HDc"/>
    <property type="match status" value="1"/>
</dbReference>
<dbReference type="EC" id="3.1.4.-" evidence="8"/>
<dbReference type="EMBL" id="BMZI01000004">
    <property type="protein sequence ID" value="GHB20054.1"/>
    <property type="molecule type" value="Genomic_DNA"/>
</dbReference>
<evidence type="ECO:0000256" key="8">
    <source>
        <dbReference type="HAMAP-Rule" id="MF_00277"/>
    </source>
</evidence>
<evidence type="ECO:0000256" key="7">
    <source>
        <dbReference type="ARBA" id="ARBA00047968"/>
    </source>
</evidence>
<comment type="catalytic activity">
    <reaction evidence="7">
        <text>guanosine 3',5'-bis(diphosphate) + H2O = GDP + diphosphate + H(+)</text>
        <dbReference type="Rhea" id="RHEA:14253"/>
        <dbReference type="ChEBI" id="CHEBI:15377"/>
        <dbReference type="ChEBI" id="CHEBI:15378"/>
        <dbReference type="ChEBI" id="CHEBI:33019"/>
        <dbReference type="ChEBI" id="CHEBI:58189"/>
        <dbReference type="ChEBI" id="CHEBI:77828"/>
        <dbReference type="EC" id="3.1.7.2"/>
    </reaction>
</comment>